<organism evidence="1 2">
    <name type="scientific">Catharanthus roseus</name>
    <name type="common">Madagascar periwinkle</name>
    <name type="synonym">Vinca rosea</name>
    <dbReference type="NCBI Taxonomy" id="4058"/>
    <lineage>
        <taxon>Eukaryota</taxon>
        <taxon>Viridiplantae</taxon>
        <taxon>Streptophyta</taxon>
        <taxon>Embryophyta</taxon>
        <taxon>Tracheophyta</taxon>
        <taxon>Spermatophyta</taxon>
        <taxon>Magnoliopsida</taxon>
        <taxon>eudicotyledons</taxon>
        <taxon>Gunneridae</taxon>
        <taxon>Pentapetalae</taxon>
        <taxon>asterids</taxon>
        <taxon>lamiids</taxon>
        <taxon>Gentianales</taxon>
        <taxon>Apocynaceae</taxon>
        <taxon>Rauvolfioideae</taxon>
        <taxon>Vinceae</taxon>
        <taxon>Catharanthinae</taxon>
        <taxon>Catharanthus</taxon>
    </lineage>
</organism>
<evidence type="ECO:0000313" key="2">
    <source>
        <dbReference type="Proteomes" id="UP001060085"/>
    </source>
</evidence>
<proteinExistence type="predicted"/>
<name>A0ACC0C7R6_CATRO</name>
<protein>
    <submittedName>
        <fullName evidence="1">Uncharacterized protein</fullName>
    </submittedName>
</protein>
<accession>A0ACC0C7R6</accession>
<sequence length="122" mass="13912">MYTGTGCEYKILTLPTINRYKSTRIRVRPAPFTAQVGELTEDRELIFSLFLRFLCPFQPKSSRPTNLGKQKSYETHRLHCQNSPVTALFTSARTTTNGKKTDNQTNKSITLTAMTWTGWTSD</sequence>
<gene>
    <name evidence="1" type="ORF">M9H77_02235</name>
</gene>
<comment type="caution">
    <text evidence="1">The sequence shown here is derived from an EMBL/GenBank/DDBJ whole genome shotgun (WGS) entry which is preliminary data.</text>
</comment>
<keyword evidence="2" id="KW-1185">Reference proteome</keyword>
<reference evidence="2" key="1">
    <citation type="journal article" date="2023" name="Nat. Plants">
        <title>Single-cell RNA sequencing provides a high-resolution roadmap for understanding the multicellular compartmentation of specialized metabolism.</title>
        <authorList>
            <person name="Sun S."/>
            <person name="Shen X."/>
            <person name="Li Y."/>
            <person name="Li Y."/>
            <person name="Wang S."/>
            <person name="Li R."/>
            <person name="Zhang H."/>
            <person name="Shen G."/>
            <person name="Guo B."/>
            <person name="Wei J."/>
            <person name="Xu J."/>
            <person name="St-Pierre B."/>
            <person name="Chen S."/>
            <person name="Sun C."/>
        </authorList>
    </citation>
    <scope>NUCLEOTIDE SEQUENCE [LARGE SCALE GENOMIC DNA]</scope>
</reference>
<dbReference type="Proteomes" id="UP001060085">
    <property type="component" value="Linkage Group LG01"/>
</dbReference>
<evidence type="ECO:0000313" key="1">
    <source>
        <dbReference type="EMBL" id="KAI5681008.1"/>
    </source>
</evidence>
<dbReference type="EMBL" id="CM044701">
    <property type="protein sequence ID" value="KAI5681008.1"/>
    <property type="molecule type" value="Genomic_DNA"/>
</dbReference>